<gene>
    <name evidence="2" type="ORF">EZS28_037563</name>
</gene>
<accession>A0A5J4U9L9</accession>
<feature type="region of interest" description="Disordered" evidence="1">
    <location>
        <begin position="234"/>
        <end position="258"/>
    </location>
</feature>
<reference evidence="2 3" key="1">
    <citation type="submission" date="2019-03" db="EMBL/GenBank/DDBJ databases">
        <title>Single cell metagenomics reveals metabolic interactions within the superorganism composed of flagellate Streblomastix strix and complex community of Bacteroidetes bacteria on its surface.</title>
        <authorList>
            <person name="Treitli S.C."/>
            <person name="Kolisko M."/>
            <person name="Husnik F."/>
            <person name="Keeling P."/>
            <person name="Hampl V."/>
        </authorList>
    </citation>
    <scope>NUCLEOTIDE SEQUENCE [LARGE SCALE GENOMIC DNA]</scope>
    <source>
        <strain evidence="2">ST1C</strain>
    </source>
</reference>
<comment type="caution">
    <text evidence="2">The sequence shown here is derived from an EMBL/GenBank/DDBJ whole genome shotgun (WGS) entry which is preliminary data.</text>
</comment>
<sequence>MVEMGAQPMWKHKGSQRKLEKLCRVTMQESSEEGKVHFKDELEKELGGGVVMEADKGRQVDKGVGLQEIKRGNGQDTLQDGGSSIGNGVNVGRGFCHNTGSEECISSCQGREESESVHGFQFRQQEFYVRRNALWVDEEPCNFLQCAEAGDQGNQRKMGSEGNFLYRRYSAYGLGQGKAWKVYFGSDEVSGGVGLVAGSGQMSNESEKEVRVSRLGMEFGEEGGLHSEAKARVTEKEHKELDGVDEERKESQSENDYCDSRGTELFEDLVRGCVFTSECDQQVKDKGGKGNKLERKVLFNEENQGRVGVVEEEGQRELTAEVRCT</sequence>
<dbReference type="AlphaFoldDB" id="A0A5J4U9L9"/>
<dbReference type="EMBL" id="SNRW01018881">
    <property type="protein sequence ID" value="KAA6366910.1"/>
    <property type="molecule type" value="Genomic_DNA"/>
</dbReference>
<name>A0A5J4U9L9_9EUKA</name>
<protein>
    <submittedName>
        <fullName evidence="2">Uncharacterized protein</fullName>
    </submittedName>
</protein>
<evidence type="ECO:0000313" key="3">
    <source>
        <dbReference type="Proteomes" id="UP000324800"/>
    </source>
</evidence>
<evidence type="ECO:0000256" key="1">
    <source>
        <dbReference type="SAM" id="MobiDB-lite"/>
    </source>
</evidence>
<organism evidence="2 3">
    <name type="scientific">Streblomastix strix</name>
    <dbReference type="NCBI Taxonomy" id="222440"/>
    <lineage>
        <taxon>Eukaryota</taxon>
        <taxon>Metamonada</taxon>
        <taxon>Preaxostyla</taxon>
        <taxon>Oxymonadida</taxon>
        <taxon>Streblomastigidae</taxon>
        <taxon>Streblomastix</taxon>
    </lineage>
</organism>
<evidence type="ECO:0000313" key="2">
    <source>
        <dbReference type="EMBL" id="KAA6366910.1"/>
    </source>
</evidence>
<proteinExistence type="predicted"/>
<dbReference type="Proteomes" id="UP000324800">
    <property type="component" value="Unassembled WGS sequence"/>
</dbReference>